<sequence>MASSSQDTGGEAAPSGSVAGAAEGTSTSSAVNGARPTQKPKSPKNVPPALAEMPAGLPPGKYKLVGWDIDTTGRRLIDEICQIAAYAAPDNKFSQHIMPYGDLNPGARRRHNVRVVSVGRYRMLKDTVTHKVVKTKSEISALVDFLNWLEEIKSKDQMIILIYHEPRRLYPTALIQSLIRQRLFDRFKSIVAGFTDSYALCAEKCKGTFKSVSLRVLAKLLLDEDEYHTDTALDRAIATYNIVEQLANQGGDYLDLGAGGEAAALSRPSEEMMEFAREFARPVNTEVEAFESLKDLLEKQNTFRTAFTPLLRAARPNRHRLTQLRRSLADAGLLYEQVKDAWHEGRRAGLANLFIPLEQTLQPEDIEELVELFDSHFISEKEPNVPRGSSRGLTEDSDELYLSSDSDNSDQLSSSLSASGQYRLFRALYPLRSKRLAAVFLGVEDFDLYHLGADDLI</sequence>
<dbReference type="EMBL" id="CM056777">
    <property type="protein sequence ID" value="KAJ8737572.1"/>
    <property type="molecule type" value="Genomic_DNA"/>
</dbReference>
<dbReference type="Proteomes" id="UP001231649">
    <property type="component" value="Chromosome 1"/>
</dbReference>
<name>A0ACC2RBF0_9NEOP</name>
<comment type="caution">
    <text evidence="1">The sequence shown here is derived from an EMBL/GenBank/DDBJ whole genome shotgun (WGS) entry which is preliminary data.</text>
</comment>
<gene>
    <name evidence="1" type="ORF">PYW08_000167</name>
</gene>
<protein>
    <submittedName>
        <fullName evidence="1">Uncharacterized protein</fullName>
    </submittedName>
</protein>
<reference evidence="1" key="1">
    <citation type="submission" date="2023-03" db="EMBL/GenBank/DDBJ databases">
        <title>Chromosome-level genomes of two armyworms, Mythimna separata and Mythimna loreyi, provide insights into the biosynthesis and reception of sex pheromones.</title>
        <authorList>
            <person name="Zhao H."/>
        </authorList>
    </citation>
    <scope>NUCLEOTIDE SEQUENCE</scope>
    <source>
        <strain evidence="1">BeijingLab</strain>
    </source>
</reference>
<organism evidence="1 2">
    <name type="scientific">Mythimna loreyi</name>
    <dbReference type="NCBI Taxonomy" id="667449"/>
    <lineage>
        <taxon>Eukaryota</taxon>
        <taxon>Metazoa</taxon>
        <taxon>Ecdysozoa</taxon>
        <taxon>Arthropoda</taxon>
        <taxon>Hexapoda</taxon>
        <taxon>Insecta</taxon>
        <taxon>Pterygota</taxon>
        <taxon>Neoptera</taxon>
        <taxon>Endopterygota</taxon>
        <taxon>Lepidoptera</taxon>
        <taxon>Glossata</taxon>
        <taxon>Ditrysia</taxon>
        <taxon>Noctuoidea</taxon>
        <taxon>Noctuidae</taxon>
        <taxon>Noctuinae</taxon>
        <taxon>Hadenini</taxon>
        <taxon>Mythimna</taxon>
    </lineage>
</organism>
<accession>A0ACC2RBF0</accession>
<evidence type="ECO:0000313" key="2">
    <source>
        <dbReference type="Proteomes" id="UP001231649"/>
    </source>
</evidence>
<keyword evidence="2" id="KW-1185">Reference proteome</keyword>
<proteinExistence type="predicted"/>
<evidence type="ECO:0000313" key="1">
    <source>
        <dbReference type="EMBL" id="KAJ8737572.1"/>
    </source>
</evidence>